<keyword evidence="3" id="KW-1185">Reference proteome</keyword>
<feature type="compositionally biased region" description="Basic and acidic residues" evidence="1">
    <location>
        <begin position="10"/>
        <end position="27"/>
    </location>
</feature>
<name>A0A1W9ZKN0_MYCAN</name>
<dbReference type="RefSeq" id="WP_083114848.1">
    <property type="nucleotide sequence ID" value="NZ_JACKTS010000023.1"/>
</dbReference>
<reference evidence="2 3" key="1">
    <citation type="submission" date="2017-02" db="EMBL/GenBank/DDBJ databases">
        <title>The new phylogeny of genus Mycobacterium.</title>
        <authorList>
            <person name="Tortoli E."/>
            <person name="Trovato A."/>
            <person name="Cirillo D.M."/>
        </authorList>
    </citation>
    <scope>NUCLEOTIDE SEQUENCE [LARGE SCALE GENOMIC DNA]</scope>
    <source>
        <strain evidence="2 3">DSM 45057</strain>
    </source>
</reference>
<gene>
    <name evidence="2" type="ORF">BST12_19945</name>
</gene>
<dbReference type="Gene3D" id="1.10.10.10">
    <property type="entry name" value="Winged helix-like DNA-binding domain superfamily/Winged helix DNA-binding domain"/>
    <property type="match status" value="1"/>
</dbReference>
<dbReference type="InterPro" id="IPR036388">
    <property type="entry name" value="WH-like_DNA-bd_sf"/>
</dbReference>
<dbReference type="SUPFAM" id="SSF46785">
    <property type="entry name" value="Winged helix' DNA-binding domain"/>
    <property type="match status" value="1"/>
</dbReference>
<dbReference type="Proteomes" id="UP000192284">
    <property type="component" value="Unassembled WGS sequence"/>
</dbReference>
<protein>
    <submittedName>
        <fullName evidence="2">Transcriptional regulator</fullName>
    </submittedName>
</protein>
<evidence type="ECO:0000256" key="1">
    <source>
        <dbReference type="SAM" id="MobiDB-lite"/>
    </source>
</evidence>
<evidence type="ECO:0000313" key="2">
    <source>
        <dbReference type="EMBL" id="ORA17263.1"/>
    </source>
</evidence>
<dbReference type="EMBL" id="MVHE01000040">
    <property type="protein sequence ID" value="ORA17263.1"/>
    <property type="molecule type" value="Genomic_DNA"/>
</dbReference>
<accession>A0A1W9ZKN0</accession>
<dbReference type="AlphaFoldDB" id="A0A1W9ZKN0"/>
<feature type="region of interest" description="Disordered" evidence="1">
    <location>
        <begin position="1"/>
        <end position="27"/>
    </location>
</feature>
<dbReference type="InterPro" id="IPR036390">
    <property type="entry name" value="WH_DNA-bd_sf"/>
</dbReference>
<proteinExistence type="predicted"/>
<evidence type="ECO:0000313" key="3">
    <source>
        <dbReference type="Proteomes" id="UP000192284"/>
    </source>
</evidence>
<organism evidence="2 3">
    <name type="scientific">Mycobacterium angelicum</name>
    <dbReference type="NCBI Taxonomy" id="470074"/>
    <lineage>
        <taxon>Bacteria</taxon>
        <taxon>Bacillati</taxon>
        <taxon>Actinomycetota</taxon>
        <taxon>Actinomycetes</taxon>
        <taxon>Mycobacteriales</taxon>
        <taxon>Mycobacteriaceae</taxon>
        <taxon>Mycobacterium</taxon>
    </lineage>
</organism>
<sequence>MEVGELNEATDTRAGRQRQDRLPRNRQRERVLAMVREHDGGIDAVELASQMGLHVTTVRFHLDGLCDEDVIVRTRINRPGRGRPRTGYRAVGARVDYRALAEVLAMELGRTEETRARRAQHAGHKWAARIASPRAIGIDVAEDASHADDVDALDRAAMDTTATFAGMGFAPELAATAEPRPSSAESGSALGAERIIRLHACPVRELARSRPEVVCAIHLGLLQGLVDKSPAGGEGGPKSVRPAMTAHLEPLVEPDLCVARLVAG</sequence>
<comment type="caution">
    <text evidence="2">The sequence shown here is derived from an EMBL/GenBank/DDBJ whole genome shotgun (WGS) entry which is preliminary data.</text>
</comment>